<evidence type="ECO:0000313" key="5">
    <source>
        <dbReference type="Proteomes" id="UP000199421"/>
    </source>
</evidence>
<evidence type="ECO:0000259" key="3">
    <source>
        <dbReference type="Pfam" id="PF16344"/>
    </source>
</evidence>
<proteinExistence type="predicted"/>
<dbReference type="Pfam" id="PF16344">
    <property type="entry name" value="FecR_C"/>
    <property type="match status" value="1"/>
</dbReference>
<dbReference type="Gene3D" id="2.60.120.1440">
    <property type="match status" value="1"/>
</dbReference>
<keyword evidence="1" id="KW-1133">Transmembrane helix</keyword>
<dbReference type="GO" id="GO:0016989">
    <property type="term" value="F:sigma factor antagonist activity"/>
    <property type="evidence" value="ECO:0007669"/>
    <property type="project" value="TreeGrafter"/>
</dbReference>
<keyword evidence="5" id="KW-1185">Reference proteome</keyword>
<dbReference type="Gene3D" id="3.55.50.30">
    <property type="match status" value="1"/>
</dbReference>
<protein>
    <submittedName>
        <fullName evidence="4">FecR family protein</fullName>
    </submittedName>
</protein>
<keyword evidence="1" id="KW-0472">Membrane</keyword>
<evidence type="ECO:0000259" key="2">
    <source>
        <dbReference type="Pfam" id="PF04773"/>
    </source>
</evidence>
<dbReference type="InterPro" id="IPR012373">
    <property type="entry name" value="Ferrdict_sens_TM"/>
</dbReference>
<keyword evidence="1" id="KW-0812">Transmembrane</keyword>
<evidence type="ECO:0000313" key="4">
    <source>
        <dbReference type="EMBL" id="SEM25278.1"/>
    </source>
</evidence>
<evidence type="ECO:0000256" key="1">
    <source>
        <dbReference type="SAM" id="Phobius"/>
    </source>
</evidence>
<dbReference type="Proteomes" id="UP000199421">
    <property type="component" value="Unassembled WGS sequence"/>
</dbReference>
<dbReference type="InterPro" id="IPR032508">
    <property type="entry name" value="FecR_C"/>
</dbReference>
<name>A0A1H7WWG9_OLID1</name>
<reference evidence="5" key="1">
    <citation type="submission" date="2016-10" db="EMBL/GenBank/DDBJ databases">
        <authorList>
            <person name="Varghese N."/>
            <person name="Submissions S."/>
        </authorList>
    </citation>
    <scope>NUCLEOTIDE SEQUENCE [LARGE SCALE GENOMIC DNA]</scope>
    <source>
        <strain evidence="5">DSM 18733</strain>
    </source>
</reference>
<dbReference type="PANTHER" id="PTHR30273">
    <property type="entry name" value="PERIPLASMIC SIGNAL SENSOR AND SIGMA FACTOR ACTIVATOR FECR-RELATED"/>
    <property type="match status" value="1"/>
</dbReference>
<dbReference type="EMBL" id="FOAF01000009">
    <property type="protein sequence ID" value="SEM25278.1"/>
    <property type="molecule type" value="Genomic_DNA"/>
</dbReference>
<sequence length="348" mass="39640">MDKSKQERSLTGPEDEDKSFNTDTKNFLWEKIEHSIDRKKKKYTIGTLGAIVAVFVTGLVFWIYMSINQDLSLEMKRAAQLSVNLLKHGEGSIQMLTLSKTGLEEGETDLAKEQAIILKDSIFYAQQMANKEAVDYKTVYVPYGMRQEVILEDGSKIWLNAGSFLTFPATFKGGKRDVFLNGEAYFEIATNLHPFRVLTNDGTIQVLGTSFNVSCYEEDQEMLATLITGRIAFESDNHQLFQLKPGQQLALNRKESKIHVNEGAVDGGMLWTKRQLALDKMPMPMLFKKLERIFNVHIHCPETLQQVKVAYSGRLSLQGSIENVLKSIYELESYQIKINEKEVYLIKK</sequence>
<organism evidence="4 5">
    <name type="scientific">Olivibacter domesticus</name>
    <name type="common">Pseudosphingobacterium domesticum</name>
    <dbReference type="NCBI Taxonomy" id="407022"/>
    <lineage>
        <taxon>Bacteria</taxon>
        <taxon>Pseudomonadati</taxon>
        <taxon>Bacteroidota</taxon>
        <taxon>Sphingobacteriia</taxon>
        <taxon>Sphingobacteriales</taxon>
        <taxon>Sphingobacteriaceae</taxon>
        <taxon>Olivibacter</taxon>
    </lineage>
</organism>
<dbReference type="Pfam" id="PF04773">
    <property type="entry name" value="FecR"/>
    <property type="match status" value="1"/>
</dbReference>
<gene>
    <name evidence="4" type="ORF">SAMN05661044_04690</name>
</gene>
<dbReference type="AlphaFoldDB" id="A0A1H7WWG9"/>
<feature type="domain" description="FecR protein" evidence="2">
    <location>
        <begin position="143"/>
        <end position="231"/>
    </location>
</feature>
<feature type="domain" description="Protein FecR C-terminal" evidence="3">
    <location>
        <begin position="276"/>
        <end position="344"/>
    </location>
</feature>
<accession>A0A1H7WWG9</accession>
<dbReference type="InterPro" id="IPR006860">
    <property type="entry name" value="FecR"/>
</dbReference>
<dbReference type="RefSeq" id="WP_093329696.1">
    <property type="nucleotide sequence ID" value="NZ_FOAF01000009.1"/>
</dbReference>
<feature type="transmembrane region" description="Helical" evidence="1">
    <location>
        <begin position="43"/>
        <end position="65"/>
    </location>
</feature>
<dbReference type="STRING" id="407022.SAMN05661044_04690"/>
<dbReference type="OrthoDB" id="1452822at2"/>
<dbReference type="PANTHER" id="PTHR30273:SF2">
    <property type="entry name" value="PROTEIN FECR"/>
    <property type="match status" value="1"/>
</dbReference>